<dbReference type="GO" id="GO:0102919">
    <property type="term" value="F:5,6-dimethylbenzimidazole synthase activity"/>
    <property type="evidence" value="ECO:0007669"/>
    <property type="project" value="UniProtKB-EC"/>
</dbReference>
<organism evidence="3 5">
    <name type="scientific">Phaeobacter gallaeciensis</name>
    <dbReference type="NCBI Taxonomy" id="60890"/>
    <lineage>
        <taxon>Bacteria</taxon>
        <taxon>Pseudomonadati</taxon>
        <taxon>Pseudomonadota</taxon>
        <taxon>Alphaproteobacteria</taxon>
        <taxon>Rhodobacterales</taxon>
        <taxon>Roseobacteraceae</taxon>
        <taxon>Phaeobacter</taxon>
    </lineage>
</organism>
<evidence type="ECO:0000313" key="3">
    <source>
        <dbReference type="EMBL" id="ANP36621.1"/>
    </source>
</evidence>
<reference evidence="4 6" key="2">
    <citation type="submission" date="2023-02" db="EMBL/GenBank/DDBJ databases">
        <title>Population genomics of bacteria associated with diatom.</title>
        <authorList>
            <person name="Xie J."/>
            <person name="Wang H."/>
        </authorList>
    </citation>
    <scope>NUCLEOTIDE SEQUENCE [LARGE SCALE GENOMIC DNA]</scope>
    <source>
        <strain evidence="4 6">PT47_8</strain>
    </source>
</reference>
<dbReference type="Pfam" id="PF00881">
    <property type="entry name" value="Nitroreductase"/>
    <property type="match status" value="1"/>
</dbReference>
<dbReference type="EMBL" id="CP015124">
    <property type="protein sequence ID" value="ANP36621.1"/>
    <property type="molecule type" value="Genomic_DNA"/>
</dbReference>
<dbReference type="Proteomes" id="UP000092565">
    <property type="component" value="Chromosome"/>
</dbReference>
<dbReference type="RefSeq" id="WP_065271569.1">
    <property type="nucleotide sequence ID" value="NZ_CP015124.1"/>
</dbReference>
<dbReference type="PANTHER" id="PTHR23026">
    <property type="entry name" value="NADPH NITROREDUCTASE"/>
    <property type="match status" value="1"/>
</dbReference>
<dbReference type="Proteomes" id="UP001218364">
    <property type="component" value="Unassembled WGS sequence"/>
</dbReference>
<reference evidence="3 5" key="1">
    <citation type="submission" date="2016-04" db="EMBL/GenBank/DDBJ databases">
        <authorList>
            <person name="Evans L.H."/>
            <person name="Alamgir A."/>
            <person name="Owens N."/>
            <person name="Weber N.D."/>
            <person name="Virtaneva K."/>
            <person name="Barbian K."/>
            <person name="Babar A."/>
            <person name="Rosenke K."/>
        </authorList>
    </citation>
    <scope>NUCLEOTIDE SEQUENCE [LARGE SCALE GENOMIC DNA]</scope>
    <source>
        <strain evidence="3 5">JL2886</strain>
    </source>
</reference>
<dbReference type="NCBIfam" id="TIGR02476">
    <property type="entry name" value="BluB"/>
    <property type="match status" value="1"/>
</dbReference>
<accession>A0A1B0ZR67</accession>
<sequence>MTLRKTRDQGAFPEGFRSELDRLMRLRRDVRRFRRDPVDEAVLARCLSAFLLAPSVGLSEPWRVLRIESDTARAAALENFKAANAEALQGYSGAQAERYAGLKLSGMQEAPVQLAIYCDDATSKGHGLGAGSMPEMRRYSVVCAITLFWLSLRAEGLGLGWVSVLDPEQLNRDLKAPEGWQLIGYFCIGHPEVTEDETPELEQQGWESRRDGLPVETR</sequence>
<gene>
    <name evidence="3" type="primary">bluB</name>
    <name evidence="3" type="ORF">JL2886_01713</name>
    <name evidence="4" type="ORF">PXK24_16515</name>
</gene>
<feature type="compositionally biased region" description="Basic and acidic residues" evidence="1">
    <location>
        <begin position="207"/>
        <end position="218"/>
    </location>
</feature>
<name>A0A1B0ZR67_9RHOB</name>
<feature type="domain" description="Nitroreductase" evidence="2">
    <location>
        <begin position="27"/>
        <end position="190"/>
    </location>
</feature>
<dbReference type="EMBL" id="JARCJK010000009">
    <property type="protein sequence ID" value="MDE4167301.1"/>
    <property type="molecule type" value="Genomic_DNA"/>
</dbReference>
<keyword evidence="5" id="KW-1185">Reference proteome</keyword>
<evidence type="ECO:0000259" key="2">
    <source>
        <dbReference type="Pfam" id="PF00881"/>
    </source>
</evidence>
<dbReference type="InterPro" id="IPR029479">
    <property type="entry name" value="Nitroreductase"/>
</dbReference>
<dbReference type="InterPro" id="IPR000415">
    <property type="entry name" value="Nitroreductase-like"/>
</dbReference>
<evidence type="ECO:0000313" key="4">
    <source>
        <dbReference type="EMBL" id="MDE4167301.1"/>
    </source>
</evidence>
<dbReference type="SUPFAM" id="SSF55469">
    <property type="entry name" value="FMN-dependent nitroreductase-like"/>
    <property type="match status" value="1"/>
</dbReference>
<dbReference type="PANTHER" id="PTHR23026:SF123">
    <property type="entry name" value="NAD(P)H NITROREDUCTASE RV3131-RELATED"/>
    <property type="match status" value="1"/>
</dbReference>
<evidence type="ECO:0000313" key="5">
    <source>
        <dbReference type="Proteomes" id="UP000092565"/>
    </source>
</evidence>
<evidence type="ECO:0000313" key="6">
    <source>
        <dbReference type="Proteomes" id="UP001218364"/>
    </source>
</evidence>
<keyword evidence="4" id="KW-0560">Oxidoreductase</keyword>
<dbReference type="OrthoDB" id="9773807at2"/>
<feature type="region of interest" description="Disordered" evidence="1">
    <location>
        <begin position="196"/>
        <end position="218"/>
    </location>
</feature>
<dbReference type="Gene3D" id="3.40.109.10">
    <property type="entry name" value="NADH Oxidase"/>
    <property type="match status" value="1"/>
</dbReference>
<evidence type="ECO:0000256" key="1">
    <source>
        <dbReference type="SAM" id="MobiDB-lite"/>
    </source>
</evidence>
<dbReference type="EC" id="1.13.11.79" evidence="4"/>
<dbReference type="PATRIC" id="fig|60890.4.peg.1672"/>
<dbReference type="InterPro" id="IPR012825">
    <property type="entry name" value="BluB"/>
</dbReference>
<dbReference type="InterPro" id="IPR050627">
    <property type="entry name" value="Nitroreductase/BluB"/>
</dbReference>
<dbReference type="AlphaFoldDB" id="A0A1B0ZR67"/>
<protein>
    <submittedName>
        <fullName evidence="4">5,6-dimethylbenzimidazole synthase</fullName>
        <ecNumber evidence="4">1.13.11.79</ecNumber>
    </submittedName>
    <submittedName>
        <fullName evidence="3">Cob(II)yrinic acid a,c-diamide reductase</fullName>
    </submittedName>
</protein>
<proteinExistence type="predicted"/>